<comment type="caution">
    <text evidence="2">The sequence shown here is derived from an EMBL/GenBank/DDBJ whole genome shotgun (WGS) entry which is preliminary data.</text>
</comment>
<sequence>MLMANSVIDGFHGVMVACGDGFTKFPSGLADGTEIEALQLLPKGRGAVMSTLCLKVAYSPVLLGLGFLPSRHKKERLINLLPLERR</sequence>
<dbReference type="AlphaFoldDB" id="A0A426YFX2"/>
<dbReference type="Proteomes" id="UP000287651">
    <property type="component" value="Unassembled WGS sequence"/>
</dbReference>
<reference evidence="2 3" key="1">
    <citation type="journal article" date="2014" name="Agronomy (Basel)">
        <title>A Draft Genome Sequence for Ensete ventricosum, the Drought-Tolerant Tree Against Hunger.</title>
        <authorList>
            <person name="Harrison J."/>
            <person name="Moore K.A."/>
            <person name="Paszkiewicz K."/>
            <person name="Jones T."/>
            <person name="Grant M."/>
            <person name="Ambacheew D."/>
            <person name="Muzemil S."/>
            <person name="Studholme D.J."/>
        </authorList>
    </citation>
    <scope>NUCLEOTIDE SEQUENCE [LARGE SCALE GENOMIC DNA]</scope>
</reference>
<keyword evidence="1" id="KW-0472">Membrane</keyword>
<evidence type="ECO:0000313" key="3">
    <source>
        <dbReference type="Proteomes" id="UP000287651"/>
    </source>
</evidence>
<keyword evidence="1" id="KW-0812">Transmembrane</keyword>
<keyword evidence="1" id="KW-1133">Transmembrane helix</keyword>
<dbReference type="EMBL" id="AMZH03012636">
    <property type="protein sequence ID" value="RRT50662.1"/>
    <property type="molecule type" value="Genomic_DNA"/>
</dbReference>
<evidence type="ECO:0000313" key="2">
    <source>
        <dbReference type="EMBL" id="RRT50662.1"/>
    </source>
</evidence>
<evidence type="ECO:0000256" key="1">
    <source>
        <dbReference type="SAM" id="Phobius"/>
    </source>
</evidence>
<proteinExistence type="predicted"/>
<name>A0A426YFX2_ENSVE</name>
<accession>A0A426YFX2</accession>
<gene>
    <name evidence="2" type="ORF">B296_00018666</name>
</gene>
<feature type="transmembrane region" description="Helical" evidence="1">
    <location>
        <begin position="47"/>
        <end position="68"/>
    </location>
</feature>
<organism evidence="2 3">
    <name type="scientific">Ensete ventricosum</name>
    <name type="common">Abyssinian banana</name>
    <name type="synonym">Musa ensete</name>
    <dbReference type="NCBI Taxonomy" id="4639"/>
    <lineage>
        <taxon>Eukaryota</taxon>
        <taxon>Viridiplantae</taxon>
        <taxon>Streptophyta</taxon>
        <taxon>Embryophyta</taxon>
        <taxon>Tracheophyta</taxon>
        <taxon>Spermatophyta</taxon>
        <taxon>Magnoliopsida</taxon>
        <taxon>Liliopsida</taxon>
        <taxon>Zingiberales</taxon>
        <taxon>Musaceae</taxon>
        <taxon>Ensete</taxon>
    </lineage>
</organism>
<protein>
    <submittedName>
        <fullName evidence="2">Uncharacterized protein</fullName>
    </submittedName>
</protein>